<keyword evidence="4" id="KW-0249">Electron transport</keyword>
<keyword evidence="5 6" id="KW-0408">Iron</keyword>
<organism evidence="9 10">
    <name type="scientific">Marinobacterium mangrovicola</name>
    <dbReference type="NCBI Taxonomy" id="1476959"/>
    <lineage>
        <taxon>Bacteria</taxon>
        <taxon>Pseudomonadati</taxon>
        <taxon>Pseudomonadota</taxon>
        <taxon>Gammaproteobacteria</taxon>
        <taxon>Oceanospirillales</taxon>
        <taxon>Oceanospirillaceae</taxon>
        <taxon>Marinobacterium</taxon>
    </lineage>
</organism>
<reference evidence="9 10" key="1">
    <citation type="submission" date="2019-03" db="EMBL/GenBank/DDBJ databases">
        <title>Genomic Encyclopedia of Archaeal and Bacterial Type Strains, Phase II (KMG-II): from individual species to whole genera.</title>
        <authorList>
            <person name="Goeker M."/>
        </authorList>
    </citation>
    <scope>NUCLEOTIDE SEQUENCE [LARGE SCALE GENOMIC DNA]</scope>
    <source>
        <strain evidence="9 10">DSM 27697</strain>
    </source>
</reference>
<evidence type="ECO:0000256" key="1">
    <source>
        <dbReference type="ARBA" id="ARBA00022448"/>
    </source>
</evidence>
<dbReference type="RefSeq" id="WP_132289966.1">
    <property type="nucleotide sequence ID" value="NZ_SMFU01000007.1"/>
</dbReference>
<evidence type="ECO:0000256" key="3">
    <source>
        <dbReference type="ARBA" id="ARBA00022723"/>
    </source>
</evidence>
<evidence type="ECO:0000313" key="9">
    <source>
        <dbReference type="EMBL" id="TCK09523.1"/>
    </source>
</evidence>
<comment type="caution">
    <text evidence="9">The sequence shown here is derived from an EMBL/GenBank/DDBJ whole genome shotgun (WGS) entry which is preliminary data.</text>
</comment>
<dbReference type="PANTHER" id="PTHR40942">
    <property type="match status" value="1"/>
</dbReference>
<gene>
    <name evidence="9" type="ORF">CLV83_1633</name>
</gene>
<dbReference type="OrthoDB" id="9814708at2"/>
<dbReference type="Pfam" id="PF13442">
    <property type="entry name" value="Cytochrome_CBB3"/>
    <property type="match status" value="1"/>
</dbReference>
<feature type="signal peptide" evidence="7">
    <location>
        <begin position="1"/>
        <end position="23"/>
    </location>
</feature>
<dbReference type="GO" id="GO:0020037">
    <property type="term" value="F:heme binding"/>
    <property type="evidence" value="ECO:0007669"/>
    <property type="project" value="InterPro"/>
</dbReference>
<keyword evidence="3 6" id="KW-0479">Metal-binding</keyword>
<keyword evidence="1" id="KW-0813">Transport</keyword>
<keyword evidence="10" id="KW-1185">Reference proteome</keyword>
<dbReference type="InterPro" id="IPR009056">
    <property type="entry name" value="Cyt_c-like_dom"/>
</dbReference>
<sequence length="102" mass="10672">MKRLLVGLSLGSALFLAGQVVNAQTADEIVNKHCVACHKAGTAGAPKLDDAAAWAPRLETGMDAMLATVKAGKGAMPRMGTCMKCTDDELKAAIDLMTQQVR</sequence>
<keyword evidence="2 6" id="KW-0349">Heme</keyword>
<evidence type="ECO:0000256" key="4">
    <source>
        <dbReference type="ARBA" id="ARBA00022982"/>
    </source>
</evidence>
<evidence type="ECO:0000256" key="5">
    <source>
        <dbReference type="ARBA" id="ARBA00023004"/>
    </source>
</evidence>
<accession>A0A4R1GQ70</accession>
<dbReference type="PANTHER" id="PTHR40942:SF4">
    <property type="entry name" value="CYTOCHROME C5"/>
    <property type="match status" value="1"/>
</dbReference>
<feature type="domain" description="Cytochrome c" evidence="8">
    <location>
        <begin position="6"/>
        <end position="101"/>
    </location>
</feature>
<dbReference type="PRINTS" id="PR00607">
    <property type="entry name" value="CYTCHROMECIE"/>
</dbReference>
<evidence type="ECO:0000256" key="2">
    <source>
        <dbReference type="ARBA" id="ARBA00022617"/>
    </source>
</evidence>
<evidence type="ECO:0000313" key="10">
    <source>
        <dbReference type="Proteomes" id="UP000294546"/>
    </source>
</evidence>
<evidence type="ECO:0000259" key="8">
    <source>
        <dbReference type="PROSITE" id="PS51007"/>
    </source>
</evidence>
<evidence type="ECO:0000256" key="7">
    <source>
        <dbReference type="SAM" id="SignalP"/>
    </source>
</evidence>
<dbReference type="GO" id="GO:0005506">
    <property type="term" value="F:iron ion binding"/>
    <property type="evidence" value="ECO:0007669"/>
    <property type="project" value="InterPro"/>
</dbReference>
<feature type="chain" id="PRO_5021033767" evidence="7">
    <location>
        <begin position="24"/>
        <end position="102"/>
    </location>
</feature>
<dbReference type="PROSITE" id="PS51007">
    <property type="entry name" value="CYTC"/>
    <property type="match status" value="1"/>
</dbReference>
<dbReference type="GO" id="GO:0009055">
    <property type="term" value="F:electron transfer activity"/>
    <property type="evidence" value="ECO:0007669"/>
    <property type="project" value="InterPro"/>
</dbReference>
<name>A0A4R1GQ70_9GAMM</name>
<evidence type="ECO:0000256" key="6">
    <source>
        <dbReference type="PROSITE-ProRule" id="PRU00433"/>
    </source>
</evidence>
<dbReference type="EMBL" id="SMFU01000007">
    <property type="protein sequence ID" value="TCK09523.1"/>
    <property type="molecule type" value="Genomic_DNA"/>
</dbReference>
<dbReference type="InterPro" id="IPR036909">
    <property type="entry name" value="Cyt_c-like_dom_sf"/>
</dbReference>
<dbReference type="AlphaFoldDB" id="A0A4R1GQ70"/>
<protein>
    <submittedName>
        <fullName evidence="9">Cbb3-type cytochrome c oxidase subunit III</fullName>
    </submittedName>
</protein>
<keyword evidence="7" id="KW-0732">Signal</keyword>
<dbReference type="SUPFAM" id="SSF46626">
    <property type="entry name" value="Cytochrome c"/>
    <property type="match status" value="1"/>
</dbReference>
<dbReference type="Gene3D" id="1.10.760.10">
    <property type="entry name" value="Cytochrome c-like domain"/>
    <property type="match status" value="1"/>
</dbReference>
<dbReference type="InterPro" id="IPR002323">
    <property type="entry name" value="Cyt_CIE"/>
</dbReference>
<dbReference type="Proteomes" id="UP000294546">
    <property type="component" value="Unassembled WGS sequence"/>
</dbReference>
<proteinExistence type="predicted"/>